<proteinExistence type="predicted"/>
<dbReference type="EMBL" id="JABXWT010000011">
    <property type="protein sequence ID" value="NVO57404.1"/>
    <property type="molecule type" value="Genomic_DNA"/>
</dbReference>
<dbReference type="Proteomes" id="UP000630805">
    <property type="component" value="Unassembled WGS sequence"/>
</dbReference>
<evidence type="ECO:0000313" key="1">
    <source>
        <dbReference type="EMBL" id="NVO57404.1"/>
    </source>
</evidence>
<accession>A0ABX2PUC7</accession>
<protein>
    <submittedName>
        <fullName evidence="1">Uncharacterized protein</fullName>
    </submittedName>
</protein>
<dbReference type="RefSeq" id="WP_176866475.1">
    <property type="nucleotide sequence ID" value="NZ_JABXWT010000011.1"/>
</dbReference>
<organism evidence="1 2">
    <name type="scientific">Ruegeria haliotis</name>
    <dbReference type="NCBI Taxonomy" id="2747601"/>
    <lineage>
        <taxon>Bacteria</taxon>
        <taxon>Pseudomonadati</taxon>
        <taxon>Pseudomonadota</taxon>
        <taxon>Alphaproteobacteria</taxon>
        <taxon>Rhodobacterales</taxon>
        <taxon>Roseobacteraceae</taxon>
        <taxon>Ruegeria</taxon>
    </lineage>
</organism>
<gene>
    <name evidence="1" type="ORF">HW561_16535</name>
</gene>
<keyword evidence="2" id="KW-1185">Reference proteome</keyword>
<sequence length="86" mass="9514">MQRLRVVSPAIATRLGGPKDAQGREFLEEFYDRIAMDFDVSGNRLKNGVKTGGHMIDGTKYVDAYVSYKTATGKNLSLGWSSRAIE</sequence>
<name>A0ABX2PUC7_9RHOB</name>
<comment type="caution">
    <text evidence="1">The sequence shown here is derived from an EMBL/GenBank/DDBJ whole genome shotgun (WGS) entry which is preliminary data.</text>
</comment>
<reference evidence="1 2" key="1">
    <citation type="submission" date="2020-06" db="EMBL/GenBank/DDBJ databases">
        <authorList>
            <person name="Cao W.R."/>
        </authorList>
    </citation>
    <scope>NUCLEOTIDE SEQUENCE [LARGE SCALE GENOMIC DNA]</scope>
    <source>
        <strain evidence="1 2">B1Z28</strain>
    </source>
</reference>
<evidence type="ECO:0000313" key="2">
    <source>
        <dbReference type="Proteomes" id="UP000630805"/>
    </source>
</evidence>